<keyword evidence="3" id="KW-1185">Reference proteome</keyword>
<evidence type="ECO:0008006" key="4">
    <source>
        <dbReference type="Google" id="ProtNLM"/>
    </source>
</evidence>
<dbReference type="AlphaFoldDB" id="A0A556UZC6"/>
<evidence type="ECO:0000313" key="2">
    <source>
        <dbReference type="EMBL" id="TSQ12709.1"/>
    </source>
</evidence>
<gene>
    <name evidence="2" type="ORF">Baya_10789</name>
</gene>
<sequence length="590" mass="64810">MTSKRVLLSCTVISLQDTRFVYPCCKVCLCRVLNQSNSRFIDSETFKGPLSLRQLLIKAVEDCFIGKCLVFGLKLSVRDAENCLFGKPAAADESVQFVACQVIPPHGALLGVPVFAYLQSLMQVNAPANCSTNAGCQWQEKESPVGGFDHTLPECQNSRSANDNDSLTLPLPWNLVSDLDLCFSLDETEECPVPEVPVDDNNLEESLALQGPNRESAEFCSFNLSESKHTKHNRSSTLYRSSINASIISPIKNTPSVVHSSKRLLCNGWAAEDCFSQINASFPEKPLCHHTSFALEDAPLSETLGDFVSTDCQFVNQQVLHNSISKETSGTSENNALIKNNIVPSNLPVVLPPHSPVSILTPLRDITNDKKPLKKKNGKRESFLSSKGGKLSRRSLSCDIKDVVSNRNEDTAVQNHQTKTQENQSSVEEDAYDFSTDLFYQSNVNILDVSKSSSSDAGPSTQNRFADVNDSEPNSSRFQFAPSLQSTPIVVPPIQRVYKRQKHSKNCSGLNGSRKSLTRTSIIRVPHTNNSQGLQLLRPKLDQTSDSALETFEISAGGSELKGKMKRTTGDCASPTVTNDCSRDLFDSLF</sequence>
<dbReference type="InterPro" id="IPR043522">
    <property type="entry name" value="DDIAS"/>
</dbReference>
<feature type="region of interest" description="Disordered" evidence="1">
    <location>
        <begin position="450"/>
        <end position="479"/>
    </location>
</feature>
<dbReference type="GO" id="GO:0005737">
    <property type="term" value="C:cytoplasm"/>
    <property type="evidence" value="ECO:0007669"/>
    <property type="project" value="TreeGrafter"/>
</dbReference>
<dbReference type="GO" id="GO:0005634">
    <property type="term" value="C:nucleus"/>
    <property type="evidence" value="ECO:0007669"/>
    <property type="project" value="TreeGrafter"/>
</dbReference>
<feature type="compositionally biased region" description="Polar residues" evidence="1">
    <location>
        <begin position="450"/>
        <end position="464"/>
    </location>
</feature>
<comment type="caution">
    <text evidence="2">The sequence shown here is derived from an EMBL/GenBank/DDBJ whole genome shotgun (WGS) entry which is preliminary data.</text>
</comment>
<feature type="region of interest" description="Disordered" evidence="1">
    <location>
        <begin position="368"/>
        <end position="388"/>
    </location>
</feature>
<dbReference type="EMBL" id="VCAZ01000082">
    <property type="protein sequence ID" value="TSQ12709.1"/>
    <property type="molecule type" value="Genomic_DNA"/>
</dbReference>
<reference evidence="2 3" key="1">
    <citation type="journal article" date="2019" name="Genome Biol. Evol.">
        <title>Whole-Genome Sequencing of the Giant Devil Catfish, Bagarius yarrelli.</title>
        <authorList>
            <person name="Jiang W."/>
            <person name="Lv Y."/>
            <person name="Cheng L."/>
            <person name="Yang K."/>
            <person name="Chao B."/>
            <person name="Wang X."/>
            <person name="Li Y."/>
            <person name="Pan X."/>
            <person name="You X."/>
            <person name="Zhang Y."/>
            <person name="Yang J."/>
            <person name="Li J."/>
            <person name="Zhang X."/>
            <person name="Liu S."/>
            <person name="Sun C."/>
            <person name="Yang J."/>
            <person name="Shi Q."/>
        </authorList>
    </citation>
    <scope>NUCLEOTIDE SEQUENCE [LARGE SCALE GENOMIC DNA]</scope>
    <source>
        <strain evidence="2">JWS20170419001</strain>
        <tissue evidence="2">Muscle</tissue>
    </source>
</reference>
<dbReference type="OrthoDB" id="9948238at2759"/>
<proteinExistence type="predicted"/>
<feature type="compositionally biased region" description="Polar residues" evidence="1">
    <location>
        <begin position="411"/>
        <end position="426"/>
    </location>
</feature>
<name>A0A556UZC6_BAGYA</name>
<protein>
    <recommendedName>
        <fullName evidence="4">DNA damage-induced apoptosis suppressor protein</fullName>
    </recommendedName>
</protein>
<feature type="region of interest" description="Disordered" evidence="1">
    <location>
        <begin position="409"/>
        <end position="428"/>
    </location>
</feature>
<organism evidence="2 3">
    <name type="scientific">Bagarius yarrelli</name>
    <name type="common">Goonch</name>
    <name type="synonym">Bagrus yarrelli</name>
    <dbReference type="NCBI Taxonomy" id="175774"/>
    <lineage>
        <taxon>Eukaryota</taxon>
        <taxon>Metazoa</taxon>
        <taxon>Chordata</taxon>
        <taxon>Craniata</taxon>
        <taxon>Vertebrata</taxon>
        <taxon>Euteleostomi</taxon>
        <taxon>Actinopterygii</taxon>
        <taxon>Neopterygii</taxon>
        <taxon>Teleostei</taxon>
        <taxon>Ostariophysi</taxon>
        <taxon>Siluriformes</taxon>
        <taxon>Sisoridae</taxon>
        <taxon>Sisorinae</taxon>
        <taxon>Bagarius</taxon>
    </lineage>
</organism>
<dbReference type="GO" id="GO:1902230">
    <property type="term" value="P:negative regulation of intrinsic apoptotic signaling pathway in response to DNA damage"/>
    <property type="evidence" value="ECO:0007669"/>
    <property type="project" value="InterPro"/>
</dbReference>
<accession>A0A556UZC6</accession>
<evidence type="ECO:0000256" key="1">
    <source>
        <dbReference type="SAM" id="MobiDB-lite"/>
    </source>
</evidence>
<evidence type="ECO:0000313" key="3">
    <source>
        <dbReference type="Proteomes" id="UP000319801"/>
    </source>
</evidence>
<dbReference type="PANTHER" id="PTHR35537">
    <property type="entry name" value="DNA DAMAGE-INDUCIBLE APOPTOSIS SUPPRESSOR PROTEIN DDIAS"/>
    <property type="match status" value="1"/>
</dbReference>
<dbReference type="PANTHER" id="PTHR35537:SF1">
    <property type="entry name" value="DNA DAMAGE-INDUCED APOPTOSIS SUPPRESSOR PROTEIN"/>
    <property type="match status" value="1"/>
</dbReference>
<dbReference type="Proteomes" id="UP000319801">
    <property type="component" value="Unassembled WGS sequence"/>
</dbReference>